<feature type="region of interest" description="Disordered" evidence="1">
    <location>
        <begin position="26"/>
        <end position="51"/>
    </location>
</feature>
<reference evidence="2" key="1">
    <citation type="journal article" date="2023" name="bioRxiv">
        <title>Improved chromosome-level genome assembly for marigold (Tagetes erecta).</title>
        <authorList>
            <person name="Jiang F."/>
            <person name="Yuan L."/>
            <person name="Wang S."/>
            <person name="Wang H."/>
            <person name="Xu D."/>
            <person name="Wang A."/>
            <person name="Fan W."/>
        </authorList>
    </citation>
    <scope>NUCLEOTIDE SEQUENCE</scope>
    <source>
        <strain evidence="2">WSJ</strain>
        <tissue evidence="2">Leaf</tissue>
    </source>
</reference>
<comment type="caution">
    <text evidence="2">The sequence shown here is derived from an EMBL/GenBank/DDBJ whole genome shotgun (WGS) entry which is preliminary data.</text>
</comment>
<sequence>MGQELKLPKEGRRKSENISPQISLFFTKPPKLHPQSHRQNPSPPKRSPDFDLHRRYTLTLSSIYLSQTCAIYSLHIFFEF</sequence>
<dbReference type="AlphaFoldDB" id="A0AAD8PAH3"/>
<dbReference type="Proteomes" id="UP001229421">
    <property type="component" value="Unassembled WGS sequence"/>
</dbReference>
<feature type="compositionally biased region" description="Basic and acidic residues" evidence="1">
    <location>
        <begin position="1"/>
        <end position="16"/>
    </location>
</feature>
<keyword evidence="3" id="KW-1185">Reference proteome</keyword>
<dbReference type="EMBL" id="JAUHHV010000001">
    <property type="protein sequence ID" value="KAK1438287.1"/>
    <property type="molecule type" value="Genomic_DNA"/>
</dbReference>
<name>A0AAD8PAH3_TARER</name>
<organism evidence="2 3">
    <name type="scientific">Tagetes erecta</name>
    <name type="common">African marigold</name>
    <dbReference type="NCBI Taxonomy" id="13708"/>
    <lineage>
        <taxon>Eukaryota</taxon>
        <taxon>Viridiplantae</taxon>
        <taxon>Streptophyta</taxon>
        <taxon>Embryophyta</taxon>
        <taxon>Tracheophyta</taxon>
        <taxon>Spermatophyta</taxon>
        <taxon>Magnoliopsida</taxon>
        <taxon>eudicotyledons</taxon>
        <taxon>Gunneridae</taxon>
        <taxon>Pentapetalae</taxon>
        <taxon>asterids</taxon>
        <taxon>campanulids</taxon>
        <taxon>Asterales</taxon>
        <taxon>Asteraceae</taxon>
        <taxon>Asteroideae</taxon>
        <taxon>Heliantheae alliance</taxon>
        <taxon>Tageteae</taxon>
        <taxon>Tagetes</taxon>
    </lineage>
</organism>
<evidence type="ECO:0000313" key="2">
    <source>
        <dbReference type="EMBL" id="KAK1438287.1"/>
    </source>
</evidence>
<accession>A0AAD8PAH3</accession>
<proteinExistence type="predicted"/>
<feature type="region of interest" description="Disordered" evidence="1">
    <location>
        <begin position="1"/>
        <end position="20"/>
    </location>
</feature>
<evidence type="ECO:0000256" key="1">
    <source>
        <dbReference type="SAM" id="MobiDB-lite"/>
    </source>
</evidence>
<evidence type="ECO:0000313" key="3">
    <source>
        <dbReference type="Proteomes" id="UP001229421"/>
    </source>
</evidence>
<gene>
    <name evidence="2" type="ORF">QVD17_04094</name>
</gene>
<protein>
    <submittedName>
        <fullName evidence="2">Uncharacterized protein</fullName>
    </submittedName>
</protein>